<dbReference type="EMBL" id="JAUORK010000003">
    <property type="protein sequence ID" value="MDO6671196.1"/>
    <property type="molecule type" value="Genomic_DNA"/>
</dbReference>
<sequence>MANSPFPSDTAAMHATAPVKGLLYLHGFNSASCSPKARLMQRAAEQFGLPCVMPDIPPEPGAGQAAVNAAYLTLCERLALDPADPACDDAIMVIGSSMGGFLATWLVAREAARLEGPAGPSQSVWRQGPRSVLINPAVRPARLVSEWLGSVHANPYTGVTFTVTEEFGPGLLALEAEPVTAQRTLVLLATADETLDVNDAAGLYQGSRLIITPGGDHGFAQLAEYLPAIMAHGGHRLAPATAAAMHVAPD</sequence>
<dbReference type="PANTHER" id="PTHR35602">
    <property type="entry name" value="ESTERASE YQIA-RELATED"/>
    <property type="match status" value="1"/>
</dbReference>
<name>A0AAP4WZN5_9GAMM</name>
<gene>
    <name evidence="1" type="ORF">Q4535_03595</name>
</gene>
<accession>A0AAP4WZN5</accession>
<protein>
    <submittedName>
        <fullName evidence="1">YqiA/YcfP family alpha/beta fold hydrolase</fullName>
    </submittedName>
</protein>
<dbReference type="AlphaFoldDB" id="A0AAP4WZN5"/>
<dbReference type="InterPro" id="IPR008886">
    <property type="entry name" value="UPF0227/Esterase_YqiA"/>
</dbReference>
<dbReference type="SUPFAM" id="SSF53474">
    <property type="entry name" value="alpha/beta-Hydrolases"/>
    <property type="match status" value="1"/>
</dbReference>
<keyword evidence="1" id="KW-0378">Hydrolase</keyword>
<evidence type="ECO:0000313" key="2">
    <source>
        <dbReference type="Proteomes" id="UP001170481"/>
    </source>
</evidence>
<dbReference type="PANTHER" id="PTHR35602:SF3">
    <property type="entry name" value="ESTERASE YQIA"/>
    <property type="match status" value="1"/>
</dbReference>
<proteinExistence type="predicted"/>
<evidence type="ECO:0000313" key="1">
    <source>
        <dbReference type="EMBL" id="MDO6671196.1"/>
    </source>
</evidence>
<dbReference type="InterPro" id="IPR029058">
    <property type="entry name" value="AB_hydrolase_fold"/>
</dbReference>
<reference evidence="1" key="1">
    <citation type="submission" date="2023-07" db="EMBL/GenBank/DDBJ databases">
        <title>Genome content predicts the carbon catabolic preferences of heterotrophic bacteria.</title>
        <authorList>
            <person name="Gralka M."/>
        </authorList>
    </citation>
    <scope>NUCLEOTIDE SEQUENCE</scope>
    <source>
        <strain evidence="1">C2R13</strain>
    </source>
</reference>
<dbReference type="Proteomes" id="UP001170481">
    <property type="component" value="Unassembled WGS sequence"/>
</dbReference>
<comment type="caution">
    <text evidence="1">The sequence shown here is derived from an EMBL/GenBank/DDBJ whole genome shotgun (WGS) entry which is preliminary data.</text>
</comment>
<dbReference type="GO" id="GO:0016787">
    <property type="term" value="F:hydrolase activity"/>
    <property type="evidence" value="ECO:0007669"/>
    <property type="project" value="UniProtKB-KW"/>
</dbReference>
<dbReference type="Pfam" id="PF05728">
    <property type="entry name" value="UPF0227"/>
    <property type="match status" value="2"/>
</dbReference>
<organism evidence="1 2">
    <name type="scientific">Cobetia amphilecti</name>
    <dbReference type="NCBI Taxonomy" id="1055104"/>
    <lineage>
        <taxon>Bacteria</taxon>
        <taxon>Pseudomonadati</taxon>
        <taxon>Pseudomonadota</taxon>
        <taxon>Gammaproteobacteria</taxon>
        <taxon>Oceanospirillales</taxon>
        <taxon>Halomonadaceae</taxon>
        <taxon>Cobetia</taxon>
    </lineage>
</organism>
<dbReference type="Gene3D" id="3.40.50.1820">
    <property type="entry name" value="alpha/beta hydrolase"/>
    <property type="match status" value="1"/>
</dbReference>
<dbReference type="RefSeq" id="WP_303592929.1">
    <property type="nucleotide sequence ID" value="NZ_JAUORK010000003.1"/>
</dbReference>